<accession>Q5SJU7</accession>
<dbReference type="EnsemblBacteria" id="BAD70734">
    <property type="protein sequence ID" value="BAD70734"/>
    <property type="gene ID" value="BAD70734"/>
</dbReference>
<sequence>MKTSLASVVRDVVAIPLRGSIPCNEPPRAHRGGNPRKVAIPLRGSIPCNLNQKALWAAAYAVASQSPYGAQSLATRLASPSPLSLTSRNPLTGLNPLQRYPPKNPVLDGAARGGFVRKMKLGICTRRITGVFGGLCRCKATGGRGDEKKKRIFAFRKGKTGFQGPHPEVRVRGSIAHTATLGQVKISARKGLPD</sequence>
<proteinExistence type="predicted"/>
<evidence type="ECO:0000313" key="1">
    <source>
        <dbReference type="EMBL" id="BAD70734.1"/>
    </source>
</evidence>
<gene>
    <name evidence="1" type="ordered locus">TTHA0911</name>
</gene>
<organism evidence="1 2">
    <name type="scientific">Thermus thermophilus (strain ATCC 27634 / DSM 579 / HB8)</name>
    <dbReference type="NCBI Taxonomy" id="300852"/>
    <lineage>
        <taxon>Bacteria</taxon>
        <taxon>Thermotogati</taxon>
        <taxon>Deinococcota</taxon>
        <taxon>Deinococci</taxon>
        <taxon>Thermales</taxon>
        <taxon>Thermaceae</taxon>
        <taxon>Thermus</taxon>
    </lineage>
</organism>
<reference evidence="1 2" key="1">
    <citation type="submission" date="2004-11" db="EMBL/GenBank/DDBJ databases">
        <title>Complete genome sequence of Thermus thermophilus HB8.</title>
        <authorList>
            <person name="Masui R."/>
            <person name="Kurokawa K."/>
            <person name="Nakagawa N."/>
            <person name="Tokunaga F."/>
            <person name="Koyama Y."/>
            <person name="Shibata T."/>
            <person name="Oshima T."/>
            <person name="Yokoyama S."/>
            <person name="Yasunaga T."/>
            <person name="Kuramitsu S."/>
        </authorList>
    </citation>
    <scope>NUCLEOTIDE SEQUENCE [LARGE SCALE GENOMIC DNA]</scope>
    <source>
        <strain evidence="2">ATCC 27634 / DSM 579 / HB8</strain>
    </source>
</reference>
<name>Q5SJU7_THET8</name>
<protein>
    <submittedName>
        <fullName evidence="1">Uncharacterized protein</fullName>
    </submittedName>
</protein>
<dbReference type="Proteomes" id="UP000000532">
    <property type="component" value="Chromosome"/>
</dbReference>
<dbReference type="HOGENOM" id="CLU_1401884_0_0_0"/>
<dbReference type="EMBL" id="AP008226">
    <property type="protein sequence ID" value="BAD70734.1"/>
    <property type="molecule type" value="Genomic_DNA"/>
</dbReference>
<dbReference type="AlphaFoldDB" id="Q5SJU7"/>
<keyword evidence="2" id="KW-1185">Reference proteome</keyword>
<evidence type="ECO:0000313" key="2">
    <source>
        <dbReference type="Proteomes" id="UP000000532"/>
    </source>
</evidence>
<dbReference type="KEGG" id="ttj:TTHA0911"/>